<name>A0ABQ9JZD7_9CUCU</name>
<dbReference type="InterPro" id="IPR027417">
    <property type="entry name" value="P-loop_NTPase"/>
</dbReference>
<dbReference type="EMBL" id="JAPWTJ010000110">
    <property type="protein sequence ID" value="KAJ8982718.1"/>
    <property type="molecule type" value="Genomic_DNA"/>
</dbReference>
<protein>
    <recommendedName>
        <fullName evidence="3">Sulfotransferase domain-containing protein</fullName>
    </recommendedName>
</protein>
<comment type="similarity">
    <text evidence="1">Belongs to the sulfotransferase 1 family.</text>
</comment>
<reference evidence="4" key="1">
    <citation type="journal article" date="2023" name="Insect Mol. Biol.">
        <title>Genome sequencing provides insights into the evolution of gene families encoding plant cell wall-degrading enzymes in longhorned beetles.</title>
        <authorList>
            <person name="Shin N.R."/>
            <person name="Okamura Y."/>
            <person name="Kirsch R."/>
            <person name="Pauchet Y."/>
        </authorList>
    </citation>
    <scope>NUCLEOTIDE SEQUENCE</scope>
    <source>
        <strain evidence="4">MMC_N1</strain>
    </source>
</reference>
<evidence type="ECO:0000259" key="3">
    <source>
        <dbReference type="Pfam" id="PF00685"/>
    </source>
</evidence>
<dbReference type="Proteomes" id="UP001162164">
    <property type="component" value="Unassembled WGS sequence"/>
</dbReference>
<dbReference type="Gene3D" id="3.40.50.300">
    <property type="entry name" value="P-loop containing nucleotide triphosphate hydrolases"/>
    <property type="match status" value="1"/>
</dbReference>
<evidence type="ECO:0000256" key="2">
    <source>
        <dbReference type="ARBA" id="ARBA00022679"/>
    </source>
</evidence>
<keyword evidence="5" id="KW-1185">Reference proteome</keyword>
<dbReference type="Pfam" id="PF00685">
    <property type="entry name" value="Sulfotransfer_1"/>
    <property type="match status" value="1"/>
</dbReference>
<comment type="caution">
    <text evidence="4">The sequence shown here is derived from an EMBL/GenBank/DDBJ whole genome shotgun (WGS) entry which is preliminary data.</text>
</comment>
<organism evidence="4 5">
    <name type="scientific">Molorchus minor</name>
    <dbReference type="NCBI Taxonomy" id="1323400"/>
    <lineage>
        <taxon>Eukaryota</taxon>
        <taxon>Metazoa</taxon>
        <taxon>Ecdysozoa</taxon>
        <taxon>Arthropoda</taxon>
        <taxon>Hexapoda</taxon>
        <taxon>Insecta</taxon>
        <taxon>Pterygota</taxon>
        <taxon>Neoptera</taxon>
        <taxon>Endopterygota</taxon>
        <taxon>Coleoptera</taxon>
        <taxon>Polyphaga</taxon>
        <taxon>Cucujiformia</taxon>
        <taxon>Chrysomeloidea</taxon>
        <taxon>Cerambycidae</taxon>
        <taxon>Lamiinae</taxon>
        <taxon>Monochamini</taxon>
        <taxon>Molorchus</taxon>
    </lineage>
</organism>
<accession>A0ABQ9JZD7</accession>
<evidence type="ECO:0000313" key="5">
    <source>
        <dbReference type="Proteomes" id="UP001162164"/>
    </source>
</evidence>
<feature type="domain" description="Sulfotransferase" evidence="3">
    <location>
        <begin position="52"/>
        <end position="321"/>
    </location>
</feature>
<evidence type="ECO:0000313" key="4">
    <source>
        <dbReference type="EMBL" id="KAJ8982718.1"/>
    </source>
</evidence>
<dbReference type="SUPFAM" id="SSF52540">
    <property type="entry name" value="P-loop containing nucleoside triphosphate hydrolases"/>
    <property type="match status" value="1"/>
</dbReference>
<dbReference type="PANTHER" id="PTHR11783">
    <property type="entry name" value="SULFOTRANSFERASE SULT"/>
    <property type="match status" value="1"/>
</dbReference>
<gene>
    <name evidence="4" type="ORF">NQ317_019509</name>
</gene>
<sequence length="328" mass="38645">MVRIENEEELDALLDKYFTCKFRFGHVKVKGVTMPKRFAEMEEDITNWEVNDGDIWVCSFPKTGTTWTQEMVWLIANDLDFAGAEENIQIRVPFLEISSIFDYRDLRKTNKDFNPPVFLDDSLGYIKSLPSPRLMKTHLLWKMLPKQIQDGTKQPKIVYITRNPKDTCISYYNHARLLEGYSGSFDTFCRLFLAGKVSYTPFWDHLFSFWDRRHLPNVLFLKFEELKADLPGVIRKVAAFLEKDLSNEQVDKLTEHLSFENMKRNPAVNYELVTDLYKKFQLTQAPDGVFMRSGQIGEYKVKMTPEQIKEFDDWTEENLRGRDFSFDI</sequence>
<dbReference type="InterPro" id="IPR000863">
    <property type="entry name" value="Sulfotransferase_dom"/>
</dbReference>
<proteinExistence type="inferred from homology"/>
<evidence type="ECO:0000256" key="1">
    <source>
        <dbReference type="ARBA" id="ARBA00005771"/>
    </source>
</evidence>
<keyword evidence="2" id="KW-0808">Transferase</keyword>